<evidence type="ECO:0000313" key="1">
    <source>
        <dbReference type="EMBL" id="GAH44003.1"/>
    </source>
</evidence>
<dbReference type="EMBL" id="BARU01009999">
    <property type="protein sequence ID" value="GAH44003.1"/>
    <property type="molecule type" value="Genomic_DNA"/>
</dbReference>
<organism evidence="1">
    <name type="scientific">marine sediment metagenome</name>
    <dbReference type="NCBI Taxonomy" id="412755"/>
    <lineage>
        <taxon>unclassified sequences</taxon>
        <taxon>metagenomes</taxon>
        <taxon>ecological metagenomes</taxon>
    </lineage>
</organism>
<comment type="caution">
    <text evidence="1">The sequence shown here is derived from an EMBL/GenBank/DDBJ whole genome shotgun (WGS) entry which is preliminary data.</text>
</comment>
<dbReference type="Gene3D" id="2.40.50.140">
    <property type="entry name" value="Nucleic acid-binding proteins"/>
    <property type="match status" value="1"/>
</dbReference>
<gene>
    <name evidence="1" type="ORF">S03H2_19169</name>
</gene>
<reference evidence="1" key="1">
    <citation type="journal article" date="2014" name="Front. Microbiol.">
        <title>High frequency of phylogenetically diverse reductive dehalogenase-homologous genes in deep subseafloor sedimentary metagenomes.</title>
        <authorList>
            <person name="Kawai M."/>
            <person name="Futagami T."/>
            <person name="Toyoda A."/>
            <person name="Takaki Y."/>
            <person name="Nishi S."/>
            <person name="Hori S."/>
            <person name="Arai W."/>
            <person name="Tsubouchi T."/>
            <person name="Morono Y."/>
            <person name="Uchiyama I."/>
            <person name="Ito T."/>
            <person name="Fujiyama A."/>
            <person name="Inagaki F."/>
            <person name="Takami H."/>
        </authorList>
    </citation>
    <scope>NUCLEOTIDE SEQUENCE</scope>
    <source>
        <strain evidence="1">Expedition CK06-06</strain>
    </source>
</reference>
<dbReference type="SUPFAM" id="SSF50249">
    <property type="entry name" value="Nucleic acid-binding proteins"/>
    <property type="match status" value="1"/>
</dbReference>
<evidence type="ECO:0008006" key="2">
    <source>
        <dbReference type="Google" id="ProtNLM"/>
    </source>
</evidence>
<proteinExistence type="predicted"/>
<dbReference type="AlphaFoldDB" id="X1HFE6"/>
<sequence>MVKNRAPFPKEGAFIMARVVDIQKQYIYVDLPDYDGLPSEDTARGMIHISEIRTLKHIICIIC</sequence>
<protein>
    <recommendedName>
        <fullName evidence="2">S1 motif domain-containing protein</fullName>
    </recommendedName>
</protein>
<name>X1HFE6_9ZZZZ</name>
<accession>X1HFE6</accession>
<dbReference type="InterPro" id="IPR012340">
    <property type="entry name" value="NA-bd_OB-fold"/>
</dbReference>